<dbReference type="InterPro" id="IPR029055">
    <property type="entry name" value="Ntn_hydrolases_N"/>
</dbReference>
<evidence type="ECO:0000313" key="9">
    <source>
        <dbReference type="EMBL" id="MBW8286239.1"/>
    </source>
</evidence>
<keyword evidence="10" id="KW-1185">Reference proteome</keyword>
<evidence type="ECO:0000259" key="7">
    <source>
        <dbReference type="Pfam" id="PF00733"/>
    </source>
</evidence>
<dbReference type="PIRSF" id="PIRSF001589">
    <property type="entry name" value="Asn_synthetase_glu-h"/>
    <property type="match status" value="1"/>
</dbReference>
<feature type="domain" description="Asparagine synthetase" evidence="7">
    <location>
        <begin position="215"/>
        <end position="594"/>
    </location>
</feature>
<comment type="similarity">
    <text evidence="2">Belongs to the asparagine synthetase family.</text>
</comment>
<dbReference type="InterPro" id="IPR001962">
    <property type="entry name" value="Asn_synthase"/>
</dbReference>
<evidence type="ECO:0000256" key="6">
    <source>
        <dbReference type="ARBA" id="ARBA00048741"/>
    </source>
</evidence>
<dbReference type="PANTHER" id="PTHR43284">
    <property type="entry name" value="ASPARAGINE SYNTHETASE (GLUTAMINE-HYDROLYZING)"/>
    <property type="match status" value="1"/>
</dbReference>
<dbReference type="SUPFAM" id="SSF52402">
    <property type="entry name" value="Adenine nucleotide alpha hydrolases-like"/>
    <property type="match status" value="1"/>
</dbReference>
<protein>
    <recommendedName>
        <fullName evidence="3">asparagine synthase (glutamine-hydrolyzing)</fullName>
        <ecNumber evidence="3">6.3.5.4</ecNumber>
    </recommendedName>
</protein>
<comment type="caution">
    <text evidence="9">The sequence shown here is derived from an EMBL/GenBank/DDBJ whole genome shotgun (WGS) entry which is preliminary data.</text>
</comment>
<dbReference type="CDD" id="cd01991">
    <property type="entry name" value="Asn_synthase_B_C"/>
    <property type="match status" value="1"/>
</dbReference>
<comment type="catalytic activity">
    <reaction evidence="6">
        <text>L-aspartate + L-glutamine + ATP + H2O = L-asparagine + L-glutamate + AMP + diphosphate + H(+)</text>
        <dbReference type="Rhea" id="RHEA:12228"/>
        <dbReference type="ChEBI" id="CHEBI:15377"/>
        <dbReference type="ChEBI" id="CHEBI:15378"/>
        <dbReference type="ChEBI" id="CHEBI:29985"/>
        <dbReference type="ChEBI" id="CHEBI:29991"/>
        <dbReference type="ChEBI" id="CHEBI:30616"/>
        <dbReference type="ChEBI" id="CHEBI:33019"/>
        <dbReference type="ChEBI" id="CHEBI:58048"/>
        <dbReference type="ChEBI" id="CHEBI:58359"/>
        <dbReference type="ChEBI" id="CHEBI:456215"/>
        <dbReference type="EC" id="6.3.5.4"/>
    </reaction>
</comment>
<organism evidence="9 10">
    <name type="scientific">Chromobacterium subtsugae</name>
    <dbReference type="NCBI Taxonomy" id="251747"/>
    <lineage>
        <taxon>Bacteria</taxon>
        <taxon>Pseudomonadati</taxon>
        <taxon>Pseudomonadota</taxon>
        <taxon>Betaproteobacteria</taxon>
        <taxon>Neisseriales</taxon>
        <taxon>Chromobacteriaceae</taxon>
        <taxon>Chromobacterium</taxon>
    </lineage>
</organism>
<evidence type="ECO:0000256" key="3">
    <source>
        <dbReference type="ARBA" id="ARBA00012737"/>
    </source>
</evidence>
<dbReference type="Gene3D" id="3.60.20.10">
    <property type="entry name" value="Glutamine Phosphoribosylpyrophosphate, subunit 1, domain 1"/>
    <property type="match status" value="1"/>
</dbReference>
<evidence type="ECO:0000256" key="5">
    <source>
        <dbReference type="ARBA" id="ARBA00022840"/>
    </source>
</evidence>
<evidence type="ECO:0000313" key="10">
    <source>
        <dbReference type="Proteomes" id="UP000711178"/>
    </source>
</evidence>
<dbReference type="Pfam" id="PF00733">
    <property type="entry name" value="Asn_synthase"/>
    <property type="match status" value="1"/>
</dbReference>
<dbReference type="Gene3D" id="3.40.50.620">
    <property type="entry name" value="HUPs"/>
    <property type="match status" value="2"/>
</dbReference>
<dbReference type="Proteomes" id="UP000711178">
    <property type="component" value="Unassembled WGS sequence"/>
</dbReference>
<accession>A0ABS7FA86</accession>
<dbReference type="InterPro" id="IPR014729">
    <property type="entry name" value="Rossmann-like_a/b/a_fold"/>
</dbReference>
<dbReference type="RefSeq" id="WP_043572695.1">
    <property type="nucleotide sequence ID" value="NZ_CP142381.1"/>
</dbReference>
<name>A0ABS7FA86_9NEIS</name>
<feature type="domain" description="Glutamine amidotransferase type-2" evidence="8">
    <location>
        <begin position="78"/>
        <end position="141"/>
    </location>
</feature>
<keyword evidence="4" id="KW-0547">Nucleotide-binding</keyword>
<dbReference type="PANTHER" id="PTHR43284:SF1">
    <property type="entry name" value="ASPARAGINE SYNTHETASE"/>
    <property type="match status" value="1"/>
</dbReference>
<dbReference type="InterPro" id="IPR017932">
    <property type="entry name" value="GATase_2_dom"/>
</dbReference>
<evidence type="ECO:0000256" key="4">
    <source>
        <dbReference type="ARBA" id="ARBA00022741"/>
    </source>
</evidence>
<gene>
    <name evidence="9" type="ORF">KIF53_01135</name>
</gene>
<dbReference type="EMBL" id="JAHDTB010000001">
    <property type="protein sequence ID" value="MBW8286239.1"/>
    <property type="molecule type" value="Genomic_DNA"/>
</dbReference>
<dbReference type="EC" id="6.3.5.4" evidence="3"/>
<comment type="pathway">
    <text evidence="1">Amino-acid biosynthesis; L-asparagine biosynthesis; L-asparagine from L-aspartate (L-Gln route): step 1/1.</text>
</comment>
<dbReference type="InterPro" id="IPR051786">
    <property type="entry name" value="ASN_synthetase/amidase"/>
</dbReference>
<evidence type="ECO:0000256" key="1">
    <source>
        <dbReference type="ARBA" id="ARBA00005187"/>
    </source>
</evidence>
<keyword evidence="5" id="KW-0067">ATP-binding</keyword>
<reference evidence="9 10" key="1">
    <citation type="submission" date="2021-05" db="EMBL/GenBank/DDBJ databases">
        <title>Draft Whole Genome Sequencing Of Biosensor Chromobacterium violaceum Strain CV026 Reveals A Regulatory RNA In Chromobacterium violaceum Phenotype Regulatory Network.</title>
        <authorList>
            <person name="Hong K.W."/>
            <person name="Chan K.G."/>
            <person name="Chang C.-Y."/>
        </authorList>
    </citation>
    <scope>NUCLEOTIDE SEQUENCE [LARGE SCALE GENOMIC DNA]</scope>
    <source>
        <strain evidence="9 10">ATCC 31532</strain>
    </source>
</reference>
<dbReference type="SUPFAM" id="SSF56235">
    <property type="entry name" value="N-terminal nucleophile aminohydrolases (Ntn hydrolases)"/>
    <property type="match status" value="1"/>
</dbReference>
<dbReference type="GeneID" id="89683525"/>
<dbReference type="Pfam" id="PF13537">
    <property type="entry name" value="GATase_7"/>
    <property type="match status" value="1"/>
</dbReference>
<evidence type="ECO:0000256" key="2">
    <source>
        <dbReference type="ARBA" id="ARBA00005752"/>
    </source>
</evidence>
<sequence length="601" mass="66742">MLSAEPIYGLIAKTAVARADFAGHWRQRLPATFPAAGADWFVSAAGLALHAPQTSAGPHGGQSALCCRGRTYGAAALSLEALQRDGARAFERCAGEFALAFWDEARGQLLLARDQMGQRSLFIREDAHHYLLCSELEPLLADPDFDCQLDAESAVHYLMFGAPYPGRTLARRVSKLPAAHYLSWNGAGPLLSHRYYTPIGFDAPKVVGAAEREQLERTLDQAIHARLADGGQAILLSGGVDSSYIAATAAMRAGGERLDAYTIEFTAPYPHNESQYARIVTDAYGIRHHAVELGPEQATAALADVFAAAEPCSAWSSITHRHLLARIGADGHRSLLSGLGADEVFGGYWKFFQSYAKLRFFDESWPAADAVDSIDGLMWQPTPARSRLFSGIPRFHPDSALRAALPQPYKSWSHAPQLIEFYRQCRRYKPDAHLFELMVAHECQHRVPDLLFAGFEPPARSQGIHTAYPFLAPEVAEQACGLGAAERFWRKDNRWRNKKVLREIAAKRVPDAIMQRPLYSYNAPIAQWMQHPDFSAAIYAQLRDAPLWDSGFVQRGWLSEVEAQIRSYTPRAKAAHFTCFGQMWVLATLAAWHQRWVARQS</sequence>
<evidence type="ECO:0000259" key="8">
    <source>
        <dbReference type="Pfam" id="PF13537"/>
    </source>
</evidence>
<dbReference type="InterPro" id="IPR006426">
    <property type="entry name" value="Asn_synth_AEB"/>
</dbReference>
<proteinExistence type="inferred from homology"/>